<dbReference type="Proteomes" id="UP001066276">
    <property type="component" value="Chromosome 5"/>
</dbReference>
<accession>A0AAV7REB6</accession>
<organism evidence="1 2">
    <name type="scientific">Pleurodeles waltl</name>
    <name type="common">Iberian ribbed newt</name>
    <dbReference type="NCBI Taxonomy" id="8319"/>
    <lineage>
        <taxon>Eukaryota</taxon>
        <taxon>Metazoa</taxon>
        <taxon>Chordata</taxon>
        <taxon>Craniata</taxon>
        <taxon>Vertebrata</taxon>
        <taxon>Euteleostomi</taxon>
        <taxon>Amphibia</taxon>
        <taxon>Batrachia</taxon>
        <taxon>Caudata</taxon>
        <taxon>Salamandroidea</taxon>
        <taxon>Salamandridae</taxon>
        <taxon>Pleurodelinae</taxon>
        <taxon>Pleurodeles</taxon>
    </lineage>
</organism>
<reference evidence="1" key="1">
    <citation type="journal article" date="2022" name="bioRxiv">
        <title>Sequencing and chromosome-scale assembly of the giantPleurodeles waltlgenome.</title>
        <authorList>
            <person name="Brown T."/>
            <person name="Elewa A."/>
            <person name="Iarovenko S."/>
            <person name="Subramanian E."/>
            <person name="Araus A.J."/>
            <person name="Petzold A."/>
            <person name="Susuki M."/>
            <person name="Suzuki K.-i.T."/>
            <person name="Hayashi T."/>
            <person name="Toyoda A."/>
            <person name="Oliveira C."/>
            <person name="Osipova E."/>
            <person name="Leigh N.D."/>
            <person name="Simon A."/>
            <person name="Yun M.H."/>
        </authorList>
    </citation>
    <scope>NUCLEOTIDE SEQUENCE</scope>
    <source>
        <strain evidence="1">20211129_DDA</strain>
        <tissue evidence="1">Liver</tissue>
    </source>
</reference>
<name>A0AAV7REB6_PLEWA</name>
<evidence type="ECO:0000313" key="1">
    <source>
        <dbReference type="EMBL" id="KAJ1150796.1"/>
    </source>
</evidence>
<comment type="caution">
    <text evidence="1">The sequence shown here is derived from an EMBL/GenBank/DDBJ whole genome shotgun (WGS) entry which is preliminary data.</text>
</comment>
<evidence type="ECO:0000313" key="2">
    <source>
        <dbReference type="Proteomes" id="UP001066276"/>
    </source>
</evidence>
<gene>
    <name evidence="1" type="ORF">NDU88_003585</name>
</gene>
<keyword evidence="2" id="KW-1185">Reference proteome</keyword>
<feature type="non-terminal residue" evidence="1">
    <location>
        <position position="111"/>
    </location>
</feature>
<protein>
    <submittedName>
        <fullName evidence="1">Uncharacterized protein</fullName>
    </submittedName>
</protein>
<sequence length="111" mass="12765">MASCIAIVPHARLNMRTLRQCLSQQWSQAQGQLQDLVLLDRQTHKSLQWWNLSNLMKGRSFQDPVPQTTTTIDASMIGWGAHLNNLTIQGEWDSKQLNYHINHLELLAVFL</sequence>
<dbReference type="AlphaFoldDB" id="A0AAV7REB6"/>
<dbReference type="EMBL" id="JANPWB010000009">
    <property type="protein sequence ID" value="KAJ1150796.1"/>
    <property type="molecule type" value="Genomic_DNA"/>
</dbReference>
<proteinExistence type="predicted"/>